<dbReference type="EMBL" id="MVBK01000051">
    <property type="protein sequence ID" value="OOG24107.1"/>
    <property type="molecule type" value="Genomic_DNA"/>
</dbReference>
<protein>
    <recommendedName>
        <fullName evidence="2">UPF0033 domain-containing protein</fullName>
    </recommendedName>
</protein>
<evidence type="ECO:0000259" key="2">
    <source>
        <dbReference type="Pfam" id="PF01206"/>
    </source>
</evidence>
<dbReference type="OrthoDB" id="9797352at2"/>
<evidence type="ECO:0000313" key="3">
    <source>
        <dbReference type="EMBL" id="OOG24107.1"/>
    </source>
</evidence>
<feature type="domain" description="UPF0033" evidence="2">
    <location>
        <begin position="28"/>
        <end position="95"/>
    </location>
</feature>
<dbReference type="PANTHER" id="PTHR33279">
    <property type="entry name" value="SULFUR CARRIER PROTEIN YEDF-RELATED"/>
    <property type="match status" value="1"/>
</dbReference>
<dbReference type="AlphaFoldDB" id="A0A1V3NG73"/>
<comment type="similarity">
    <text evidence="1">Belongs to the sulfur carrier protein TusA family.</text>
</comment>
<proteinExistence type="inferred from homology"/>
<organism evidence="3 4">
    <name type="scientific">Thioalkalivibrio denitrificans</name>
    <dbReference type="NCBI Taxonomy" id="108003"/>
    <lineage>
        <taxon>Bacteria</taxon>
        <taxon>Pseudomonadati</taxon>
        <taxon>Pseudomonadota</taxon>
        <taxon>Gammaproteobacteria</taxon>
        <taxon>Chromatiales</taxon>
        <taxon>Ectothiorhodospiraceae</taxon>
        <taxon>Thioalkalivibrio</taxon>
    </lineage>
</organism>
<dbReference type="Proteomes" id="UP000189462">
    <property type="component" value="Unassembled WGS sequence"/>
</dbReference>
<dbReference type="RefSeq" id="WP_077278869.1">
    <property type="nucleotide sequence ID" value="NZ_MVBK01000051.1"/>
</dbReference>
<sequence>MWWPFSRRGARKTIHAAISKNDDGSVSIDVRGQTCPGYLLSINQAMDTLDTGTDAVLITTYAPCGDDVKAWCKEKGYTYGGMSEEKDIWRISVTKGRS</sequence>
<dbReference type="InterPro" id="IPR001455">
    <property type="entry name" value="TusA-like"/>
</dbReference>
<accession>A0A1V3NG73</accession>
<comment type="caution">
    <text evidence="3">The sequence shown here is derived from an EMBL/GenBank/DDBJ whole genome shotgun (WGS) entry which is preliminary data.</text>
</comment>
<dbReference type="Gene3D" id="3.30.110.40">
    <property type="entry name" value="TusA-like domain"/>
    <property type="match status" value="1"/>
</dbReference>
<reference evidence="3 4" key="1">
    <citation type="submission" date="2017-02" db="EMBL/GenBank/DDBJ databases">
        <title>Genomic diversity within the haloalkaliphilic genus Thioalkalivibrio.</title>
        <authorList>
            <person name="Ahn A.-C."/>
            <person name="Meier-Kolthoff J."/>
            <person name="Overmars L."/>
            <person name="Richter M."/>
            <person name="Woyke T."/>
            <person name="Sorokin D.Y."/>
            <person name="Muyzer G."/>
        </authorList>
    </citation>
    <scope>NUCLEOTIDE SEQUENCE [LARGE SCALE GENOMIC DNA]</scope>
    <source>
        <strain evidence="3 4">ALJD</strain>
    </source>
</reference>
<dbReference type="InterPro" id="IPR036868">
    <property type="entry name" value="TusA-like_sf"/>
</dbReference>
<name>A0A1V3NG73_9GAMM</name>
<keyword evidence="4" id="KW-1185">Reference proteome</keyword>
<dbReference type="Pfam" id="PF01206">
    <property type="entry name" value="TusA"/>
    <property type="match status" value="1"/>
</dbReference>
<evidence type="ECO:0000256" key="1">
    <source>
        <dbReference type="ARBA" id="ARBA00008984"/>
    </source>
</evidence>
<dbReference type="STRING" id="108003.B1C78_09270"/>
<gene>
    <name evidence="3" type="ORF">B1C78_09270</name>
</gene>
<evidence type="ECO:0000313" key="4">
    <source>
        <dbReference type="Proteomes" id="UP000189462"/>
    </source>
</evidence>
<dbReference type="PANTHER" id="PTHR33279:SF6">
    <property type="entry name" value="SULFUR CARRIER PROTEIN YEDF-RELATED"/>
    <property type="match status" value="1"/>
</dbReference>
<dbReference type="CDD" id="cd00291">
    <property type="entry name" value="SirA_YedF_YeeD"/>
    <property type="match status" value="1"/>
</dbReference>
<dbReference type="SUPFAM" id="SSF64307">
    <property type="entry name" value="SirA-like"/>
    <property type="match status" value="1"/>
</dbReference>